<evidence type="ECO:0000313" key="1">
    <source>
        <dbReference type="EMBL" id="EMP35732.1"/>
    </source>
</evidence>
<sequence length="137" mass="15847">MRQVISIIEPTSVGCESPAFKPMPSSSSEFKTHIHMGIDNCRFHQKKSPGFHEQDPFTHSAAVFDFQNVIYNHTDMNTFAEYVIFNALVILPRKFDKSNYKRNYTATHQLKIWLIGLCNIFKDKRVGQPNTASYTMR</sequence>
<reference evidence="2" key="1">
    <citation type="journal article" date="2013" name="Nat. Genet.">
        <title>The draft genomes of soft-shell turtle and green sea turtle yield insights into the development and evolution of the turtle-specific body plan.</title>
        <authorList>
            <person name="Wang Z."/>
            <person name="Pascual-Anaya J."/>
            <person name="Zadissa A."/>
            <person name="Li W."/>
            <person name="Niimura Y."/>
            <person name="Huang Z."/>
            <person name="Li C."/>
            <person name="White S."/>
            <person name="Xiong Z."/>
            <person name="Fang D."/>
            <person name="Wang B."/>
            <person name="Ming Y."/>
            <person name="Chen Y."/>
            <person name="Zheng Y."/>
            <person name="Kuraku S."/>
            <person name="Pignatelli M."/>
            <person name="Herrero J."/>
            <person name="Beal K."/>
            <person name="Nozawa M."/>
            <person name="Li Q."/>
            <person name="Wang J."/>
            <person name="Zhang H."/>
            <person name="Yu L."/>
            <person name="Shigenobu S."/>
            <person name="Wang J."/>
            <person name="Liu J."/>
            <person name="Flicek P."/>
            <person name="Searle S."/>
            <person name="Wang J."/>
            <person name="Kuratani S."/>
            <person name="Yin Y."/>
            <person name="Aken B."/>
            <person name="Zhang G."/>
            <person name="Irie N."/>
        </authorList>
    </citation>
    <scope>NUCLEOTIDE SEQUENCE [LARGE SCALE GENOMIC DNA]</scope>
</reference>
<accession>M7C5E8</accession>
<protein>
    <submittedName>
        <fullName evidence="1">Uncharacterized protein</fullName>
    </submittedName>
</protein>
<organism evidence="1 2">
    <name type="scientific">Chelonia mydas</name>
    <name type="common">Green sea-turtle</name>
    <name type="synonym">Chelonia agassizi</name>
    <dbReference type="NCBI Taxonomy" id="8469"/>
    <lineage>
        <taxon>Eukaryota</taxon>
        <taxon>Metazoa</taxon>
        <taxon>Chordata</taxon>
        <taxon>Craniata</taxon>
        <taxon>Vertebrata</taxon>
        <taxon>Euteleostomi</taxon>
        <taxon>Archelosauria</taxon>
        <taxon>Testudinata</taxon>
        <taxon>Testudines</taxon>
        <taxon>Cryptodira</taxon>
        <taxon>Durocryptodira</taxon>
        <taxon>Americhelydia</taxon>
        <taxon>Chelonioidea</taxon>
        <taxon>Cheloniidae</taxon>
        <taxon>Chelonia</taxon>
    </lineage>
</organism>
<keyword evidence="2" id="KW-1185">Reference proteome</keyword>
<dbReference type="EMBL" id="KB527579">
    <property type="protein sequence ID" value="EMP35732.1"/>
    <property type="molecule type" value="Genomic_DNA"/>
</dbReference>
<name>M7C5E8_CHEMY</name>
<proteinExistence type="predicted"/>
<dbReference type="AlphaFoldDB" id="M7C5E8"/>
<gene>
    <name evidence="1" type="ORF">UY3_07107</name>
</gene>
<evidence type="ECO:0000313" key="2">
    <source>
        <dbReference type="Proteomes" id="UP000031443"/>
    </source>
</evidence>
<dbReference type="Proteomes" id="UP000031443">
    <property type="component" value="Unassembled WGS sequence"/>
</dbReference>